<evidence type="ECO:0000256" key="4">
    <source>
        <dbReference type="ARBA" id="ARBA00022554"/>
    </source>
</evidence>
<dbReference type="Pfam" id="PF04193">
    <property type="entry name" value="PQ-loop"/>
    <property type="match status" value="2"/>
</dbReference>
<evidence type="ECO:0000256" key="2">
    <source>
        <dbReference type="ARBA" id="ARBA00004127"/>
    </source>
</evidence>
<feature type="transmembrane region" description="Helical" evidence="11">
    <location>
        <begin position="74"/>
        <end position="96"/>
    </location>
</feature>
<keyword evidence="13" id="KW-1185">Reference proteome</keyword>
<reference evidence="12 13" key="2">
    <citation type="journal article" date="2013" name="PLoS Genet.">
        <title>Comparative genome structure, secondary metabolite, and effector coding capacity across Cochliobolus pathogens.</title>
        <authorList>
            <person name="Condon B.J."/>
            <person name="Leng Y."/>
            <person name="Wu D."/>
            <person name="Bushley K.E."/>
            <person name="Ohm R.A."/>
            <person name="Otillar R."/>
            <person name="Martin J."/>
            <person name="Schackwitz W."/>
            <person name="Grimwood J."/>
            <person name="MohdZainudin N."/>
            <person name="Xue C."/>
            <person name="Wang R."/>
            <person name="Manning V.A."/>
            <person name="Dhillon B."/>
            <person name="Tu Z.J."/>
            <person name="Steffenson B.J."/>
            <person name="Salamov A."/>
            <person name="Sun H."/>
            <person name="Lowry S."/>
            <person name="LaButti K."/>
            <person name="Han J."/>
            <person name="Copeland A."/>
            <person name="Lindquist E."/>
            <person name="Barry K."/>
            <person name="Schmutz J."/>
            <person name="Baker S.E."/>
            <person name="Ciuffetti L.M."/>
            <person name="Grigoriev I.V."/>
            <person name="Zhong S."/>
            <person name="Turgeon B.G."/>
        </authorList>
    </citation>
    <scope>NUCLEOTIDE SEQUENCE [LARGE SCALE GENOMIC DNA]</scope>
    <source>
        <strain evidence="13">28A</strain>
    </source>
</reference>
<name>R0JSZ8_EXST2</name>
<evidence type="ECO:0000256" key="3">
    <source>
        <dbReference type="ARBA" id="ARBA00022448"/>
    </source>
</evidence>
<evidence type="ECO:0000256" key="9">
    <source>
        <dbReference type="ARBA" id="ARBA00038039"/>
    </source>
</evidence>
<organism evidence="12 13">
    <name type="scientific">Exserohilum turcicum (strain 28A)</name>
    <name type="common">Northern leaf blight fungus</name>
    <name type="synonym">Setosphaeria turcica</name>
    <dbReference type="NCBI Taxonomy" id="671987"/>
    <lineage>
        <taxon>Eukaryota</taxon>
        <taxon>Fungi</taxon>
        <taxon>Dikarya</taxon>
        <taxon>Ascomycota</taxon>
        <taxon>Pezizomycotina</taxon>
        <taxon>Dothideomycetes</taxon>
        <taxon>Pleosporomycetidae</taxon>
        <taxon>Pleosporales</taxon>
        <taxon>Pleosporineae</taxon>
        <taxon>Pleosporaceae</taxon>
        <taxon>Exserohilum</taxon>
    </lineage>
</organism>
<evidence type="ECO:0000256" key="5">
    <source>
        <dbReference type="ARBA" id="ARBA00022692"/>
    </source>
</evidence>
<evidence type="ECO:0000256" key="10">
    <source>
        <dbReference type="SAM" id="MobiDB-lite"/>
    </source>
</evidence>
<proteinExistence type="inferred from homology"/>
<dbReference type="PANTHER" id="PTHR16201">
    <property type="entry name" value="SEVEN TRANSMEMBRANE PROTEIN 1-RELATED"/>
    <property type="match status" value="1"/>
</dbReference>
<evidence type="ECO:0000256" key="6">
    <source>
        <dbReference type="ARBA" id="ARBA00022737"/>
    </source>
</evidence>
<evidence type="ECO:0008006" key="14">
    <source>
        <dbReference type="Google" id="ProtNLM"/>
    </source>
</evidence>
<dbReference type="InterPro" id="IPR006603">
    <property type="entry name" value="PQ-loop_rpt"/>
</dbReference>
<sequence length="374" mass="41282">MFPPAQGLRLDIDAISQIFGSISIACWIVVFSPQIIENWKRSSADGLSVVFIVIWLLGDFFNIIGAVLQGVLPTMIILAVYYTLADIVLLLQCFWYKGFTLRDDFKKPMNESDQDSEVSEQSPLLAESRPQSNGSPYTNQNGNGIEVQRPRISDYERRGSGHSQGSFRERFLSIDGTHLSPVTPLIDDPACGYGNGAVVTSPPPSQSNLQTIVFNVSTVILVCAAGVFGWYLSARNSTAPNPPDEHDPSSDATLHFNLWGQISGYVCAALYLGSRIPQLLLNYRRKSTEGISMLFFLFACLGNLTYVLSILVYKPKCGGLACHGGQARAEYGKYIAVNMSWLLGSFGTLLLDAGVFVQYFMYRKDEDESSDEEE</sequence>
<feature type="transmembrane region" description="Helical" evidence="11">
    <location>
        <begin position="341"/>
        <end position="362"/>
    </location>
</feature>
<dbReference type="RefSeq" id="XP_008028557.1">
    <property type="nucleotide sequence ID" value="XM_008030366.1"/>
</dbReference>
<evidence type="ECO:0000256" key="7">
    <source>
        <dbReference type="ARBA" id="ARBA00022989"/>
    </source>
</evidence>
<dbReference type="SMART" id="SM00679">
    <property type="entry name" value="CTNS"/>
    <property type="match status" value="2"/>
</dbReference>
<dbReference type="GO" id="GO:0098588">
    <property type="term" value="C:bounding membrane of organelle"/>
    <property type="evidence" value="ECO:0007669"/>
    <property type="project" value="UniProtKB-ARBA"/>
</dbReference>
<dbReference type="HOGENOM" id="CLU_019699_1_1_1"/>
<dbReference type="InterPro" id="IPR051415">
    <property type="entry name" value="LAAT-1"/>
</dbReference>
<keyword evidence="3" id="KW-0813">Transport</keyword>
<dbReference type="AlphaFoldDB" id="R0JSZ8"/>
<dbReference type="GO" id="GO:0034490">
    <property type="term" value="P:basic amino acid transmembrane import into vacuole"/>
    <property type="evidence" value="ECO:0007669"/>
    <property type="project" value="UniProtKB-ARBA"/>
</dbReference>
<dbReference type="GO" id="GO:0012505">
    <property type="term" value="C:endomembrane system"/>
    <property type="evidence" value="ECO:0007669"/>
    <property type="project" value="UniProtKB-SubCell"/>
</dbReference>
<dbReference type="OrthoDB" id="8048523at2759"/>
<dbReference type="GO" id="GO:0015101">
    <property type="term" value="F:organic cation transmembrane transporter activity"/>
    <property type="evidence" value="ECO:0007669"/>
    <property type="project" value="UniProtKB-ARBA"/>
</dbReference>
<feature type="transmembrane region" description="Helical" evidence="11">
    <location>
        <begin position="212"/>
        <end position="232"/>
    </location>
</feature>
<dbReference type="FunFam" id="1.20.1280.290:FF:000011">
    <property type="entry name" value="PQ loop repeat protein"/>
    <property type="match status" value="1"/>
</dbReference>
<comment type="similarity">
    <text evidence="9">Belongs to the laat-1 family.</text>
</comment>
<dbReference type="GO" id="GO:0034488">
    <property type="term" value="P:basic amino acid transmembrane export from vacuole"/>
    <property type="evidence" value="ECO:0007669"/>
    <property type="project" value="UniProtKB-ARBA"/>
</dbReference>
<keyword evidence="4" id="KW-0926">Vacuole</keyword>
<dbReference type="GeneID" id="19399128"/>
<accession>R0JSZ8</accession>
<keyword evidence="6" id="KW-0677">Repeat</keyword>
<keyword evidence="7 11" id="KW-1133">Transmembrane helix</keyword>
<protein>
    <recommendedName>
        <fullName evidence="14">PQ-loop-domain-containing protein</fullName>
    </recommendedName>
</protein>
<dbReference type="PANTHER" id="PTHR16201:SF35">
    <property type="entry name" value="VACUOLAR AMINO ACID TRANSPORTER YPQ1-RELATED"/>
    <property type="match status" value="1"/>
</dbReference>
<evidence type="ECO:0000313" key="12">
    <source>
        <dbReference type="EMBL" id="EOA84188.1"/>
    </source>
</evidence>
<feature type="region of interest" description="Disordered" evidence="10">
    <location>
        <begin position="109"/>
        <end position="164"/>
    </location>
</feature>
<dbReference type="GO" id="GO:0005773">
    <property type="term" value="C:vacuole"/>
    <property type="evidence" value="ECO:0007669"/>
    <property type="project" value="UniProtKB-SubCell"/>
</dbReference>
<feature type="transmembrane region" description="Helical" evidence="11">
    <location>
        <begin position="47"/>
        <end position="68"/>
    </location>
</feature>
<dbReference type="EMBL" id="KB908814">
    <property type="protein sequence ID" value="EOA84188.1"/>
    <property type="molecule type" value="Genomic_DNA"/>
</dbReference>
<evidence type="ECO:0000256" key="8">
    <source>
        <dbReference type="ARBA" id="ARBA00023136"/>
    </source>
</evidence>
<keyword evidence="5 11" id="KW-0812">Transmembrane</keyword>
<evidence type="ECO:0000313" key="13">
    <source>
        <dbReference type="Proteomes" id="UP000016935"/>
    </source>
</evidence>
<comment type="subcellular location">
    <subcellularLocation>
        <location evidence="2">Endomembrane system</location>
        <topology evidence="2">Multi-pass membrane protein</topology>
    </subcellularLocation>
    <subcellularLocation>
        <location evidence="1">Vacuole</location>
    </subcellularLocation>
</comment>
<reference evidence="12 13" key="1">
    <citation type="journal article" date="2012" name="PLoS Pathog.">
        <title>Diverse lifestyles and strategies of plant pathogenesis encoded in the genomes of eighteen Dothideomycetes fungi.</title>
        <authorList>
            <person name="Ohm R.A."/>
            <person name="Feau N."/>
            <person name="Henrissat B."/>
            <person name="Schoch C.L."/>
            <person name="Horwitz B.A."/>
            <person name="Barry K.W."/>
            <person name="Condon B.J."/>
            <person name="Copeland A.C."/>
            <person name="Dhillon B."/>
            <person name="Glaser F."/>
            <person name="Hesse C.N."/>
            <person name="Kosti I."/>
            <person name="LaButti K."/>
            <person name="Lindquist E.A."/>
            <person name="Lucas S."/>
            <person name="Salamov A.A."/>
            <person name="Bradshaw R.E."/>
            <person name="Ciuffetti L."/>
            <person name="Hamelin R.C."/>
            <person name="Kema G.H.J."/>
            <person name="Lawrence C."/>
            <person name="Scott J.A."/>
            <person name="Spatafora J.W."/>
            <person name="Turgeon B.G."/>
            <person name="de Wit P.J.G.M."/>
            <person name="Zhong S."/>
            <person name="Goodwin S.B."/>
            <person name="Grigoriev I.V."/>
        </authorList>
    </citation>
    <scope>NUCLEOTIDE SEQUENCE [LARGE SCALE GENOMIC DNA]</scope>
    <source>
        <strain evidence="13">28A</strain>
    </source>
</reference>
<gene>
    <name evidence="12" type="ORF">SETTUDRAFT_164429</name>
</gene>
<feature type="compositionally biased region" description="Polar residues" evidence="10">
    <location>
        <begin position="129"/>
        <end position="143"/>
    </location>
</feature>
<keyword evidence="8 11" id="KW-0472">Membrane</keyword>
<feature type="transmembrane region" description="Helical" evidence="11">
    <location>
        <begin position="293"/>
        <end position="313"/>
    </location>
</feature>
<evidence type="ECO:0000256" key="11">
    <source>
        <dbReference type="SAM" id="Phobius"/>
    </source>
</evidence>
<dbReference type="GO" id="GO:0015179">
    <property type="term" value="F:L-amino acid transmembrane transporter activity"/>
    <property type="evidence" value="ECO:0007669"/>
    <property type="project" value="UniProtKB-ARBA"/>
</dbReference>
<evidence type="ECO:0000256" key="1">
    <source>
        <dbReference type="ARBA" id="ARBA00004116"/>
    </source>
</evidence>
<dbReference type="Gene3D" id="1.20.1280.290">
    <property type="match status" value="2"/>
</dbReference>
<feature type="compositionally biased region" description="Basic and acidic residues" evidence="10">
    <location>
        <begin position="148"/>
        <end position="159"/>
    </location>
</feature>
<dbReference type="GO" id="GO:0015174">
    <property type="term" value="F:basic amino acid transmembrane transporter activity"/>
    <property type="evidence" value="ECO:0007669"/>
    <property type="project" value="UniProtKB-ARBA"/>
</dbReference>
<dbReference type="Proteomes" id="UP000016935">
    <property type="component" value="Unassembled WGS sequence"/>
</dbReference>
<dbReference type="eggNOG" id="KOG2913">
    <property type="taxonomic scope" value="Eukaryota"/>
</dbReference>
<feature type="transmembrane region" description="Helical" evidence="11">
    <location>
        <begin position="14"/>
        <end position="35"/>
    </location>
</feature>